<keyword evidence="6 8" id="KW-0503">Monooxygenase</keyword>
<keyword evidence="4 8" id="KW-0560">Oxidoreductase</keyword>
<dbReference type="OrthoDB" id="275371at2759"/>
<dbReference type="InterPro" id="IPR009078">
    <property type="entry name" value="Ferritin-like_SF"/>
</dbReference>
<comment type="subcellular location">
    <subcellularLocation>
        <location evidence="8">Mitochondrion inner membrane</location>
        <topology evidence="8">Peripheral membrane protein</topology>
        <orientation evidence="8">Matrix side</orientation>
    </subcellularLocation>
</comment>
<keyword evidence="2 8" id="KW-0831">Ubiquinone biosynthesis</keyword>
<evidence type="ECO:0000256" key="6">
    <source>
        <dbReference type="ARBA" id="ARBA00023033"/>
    </source>
</evidence>
<dbReference type="HAMAP" id="MF_01658">
    <property type="entry name" value="COQ7"/>
    <property type="match status" value="1"/>
</dbReference>
<comment type="caution">
    <text evidence="10">The sequence shown here is derived from an EMBL/GenBank/DDBJ whole genome shotgun (WGS) entry which is preliminary data.</text>
</comment>
<comment type="catalytic activity">
    <reaction evidence="8">
        <text>a 5-methoxy-2-methyl-3-(all-trans-polyprenyl)benzene-1,4-diol + AH2 + O2 = a 3-demethylubiquinol + A + H2O</text>
        <dbReference type="Rhea" id="RHEA:50908"/>
        <dbReference type="Rhea" id="RHEA-COMP:10859"/>
        <dbReference type="Rhea" id="RHEA-COMP:10914"/>
        <dbReference type="ChEBI" id="CHEBI:13193"/>
        <dbReference type="ChEBI" id="CHEBI:15377"/>
        <dbReference type="ChEBI" id="CHEBI:15379"/>
        <dbReference type="ChEBI" id="CHEBI:17499"/>
        <dbReference type="ChEBI" id="CHEBI:84167"/>
        <dbReference type="ChEBI" id="CHEBI:84422"/>
        <dbReference type="EC" id="1.14.99.60"/>
    </reaction>
</comment>
<comment type="subunit">
    <text evidence="8">Component of a multi-subunit COQ enzyme complex, composed of at least COQ3, COQ4, COQ5, COQ6, COQ7 and COQ9.</text>
</comment>
<keyword evidence="8" id="KW-0496">Mitochondrion</keyword>
<evidence type="ECO:0000256" key="4">
    <source>
        <dbReference type="ARBA" id="ARBA00023002"/>
    </source>
</evidence>
<feature type="binding site" evidence="8">
    <location>
        <position position="199"/>
    </location>
    <ligand>
        <name>Fe cation</name>
        <dbReference type="ChEBI" id="CHEBI:24875"/>
        <label>1</label>
    </ligand>
</feature>
<dbReference type="GO" id="GO:0031314">
    <property type="term" value="C:extrinsic component of mitochondrial inner membrane"/>
    <property type="evidence" value="ECO:0007669"/>
    <property type="project" value="UniProtKB-UniRule"/>
</dbReference>
<evidence type="ECO:0000256" key="8">
    <source>
        <dbReference type="HAMAP-Rule" id="MF_03194"/>
    </source>
</evidence>
<dbReference type="EMBL" id="JAPZBU010000006">
    <property type="protein sequence ID" value="KAJ5396858.1"/>
    <property type="molecule type" value="Genomic_DNA"/>
</dbReference>
<feature type="binding site" evidence="8">
    <location>
        <position position="202"/>
    </location>
    <ligand>
        <name>Fe cation</name>
        <dbReference type="ChEBI" id="CHEBI:24875"/>
        <label>1</label>
    </ligand>
</feature>
<dbReference type="Pfam" id="PF03232">
    <property type="entry name" value="COQ7"/>
    <property type="match status" value="1"/>
</dbReference>
<reference evidence="10" key="1">
    <citation type="submission" date="2022-12" db="EMBL/GenBank/DDBJ databases">
        <authorList>
            <person name="Petersen C."/>
        </authorList>
    </citation>
    <scope>NUCLEOTIDE SEQUENCE</scope>
    <source>
        <strain evidence="10">IBT 29677</strain>
    </source>
</reference>
<feature type="binding site" evidence="8">
    <location>
        <position position="167"/>
    </location>
    <ligand>
        <name>Fe cation</name>
        <dbReference type="ChEBI" id="CHEBI:24875"/>
        <label>1</label>
    </ligand>
</feature>
<keyword evidence="5 8" id="KW-0408">Iron</keyword>
<comment type="pathway">
    <text evidence="1 8">Cofactor biosynthesis; ubiquinone biosynthesis.</text>
</comment>
<accession>A0A9X0B9K8</accession>
<feature type="region of interest" description="Disordered" evidence="9">
    <location>
        <begin position="13"/>
        <end position="33"/>
    </location>
</feature>
<feature type="binding site" evidence="8">
    <location>
        <position position="251"/>
    </location>
    <ligand>
        <name>Fe cation</name>
        <dbReference type="ChEBI" id="CHEBI:24875"/>
        <label>2</label>
    </ligand>
</feature>
<feature type="region of interest" description="Disordered" evidence="9">
    <location>
        <begin position="58"/>
        <end position="83"/>
    </location>
</feature>
<organism evidence="10 11">
    <name type="scientific">Penicillium cosmopolitanum</name>
    <dbReference type="NCBI Taxonomy" id="1131564"/>
    <lineage>
        <taxon>Eukaryota</taxon>
        <taxon>Fungi</taxon>
        <taxon>Dikarya</taxon>
        <taxon>Ascomycota</taxon>
        <taxon>Pezizomycotina</taxon>
        <taxon>Eurotiomycetes</taxon>
        <taxon>Eurotiomycetidae</taxon>
        <taxon>Eurotiales</taxon>
        <taxon>Aspergillaceae</taxon>
        <taxon>Penicillium</taxon>
    </lineage>
</organism>
<evidence type="ECO:0000256" key="3">
    <source>
        <dbReference type="ARBA" id="ARBA00022723"/>
    </source>
</evidence>
<keyword evidence="11" id="KW-1185">Reference proteome</keyword>
<dbReference type="CDD" id="cd01042">
    <property type="entry name" value="DMQH"/>
    <property type="match status" value="1"/>
</dbReference>
<feature type="binding site" evidence="8">
    <location>
        <position position="199"/>
    </location>
    <ligand>
        <name>Fe cation</name>
        <dbReference type="ChEBI" id="CHEBI:24875"/>
        <label>2</label>
    </ligand>
</feature>
<evidence type="ECO:0000256" key="9">
    <source>
        <dbReference type="SAM" id="MobiDB-lite"/>
    </source>
</evidence>
<keyword evidence="7 8" id="KW-0472">Membrane</keyword>
<protein>
    <recommendedName>
        <fullName evidence="8">5-demethoxyubiquinone hydroxylase, mitochondrial</fullName>
        <shortName evidence="8">DMQ hydroxylase</shortName>
        <ecNumber evidence="8">1.14.99.60</ecNumber>
    </recommendedName>
    <alternativeName>
        <fullName evidence="8">Ubiquinone biosynthesis monooxygenase COQ7</fullName>
    </alternativeName>
</protein>
<dbReference type="PANTHER" id="PTHR11237">
    <property type="entry name" value="COENZYME Q10 BIOSYNTHESIS PROTEIN 7"/>
    <property type="match status" value="1"/>
</dbReference>
<dbReference type="InterPro" id="IPR011566">
    <property type="entry name" value="Ubq_synth_Coq7"/>
</dbReference>
<comment type="function">
    <text evidence="8">Catalyzes the hydroxylation of 2-polyprenyl-3-methyl-6-methoxy-1,4-benzoquinol (DMQH2) during ubiquinone biosynthesis. Has also a structural role in the COQ enzyme complex, stabilizing other COQ polypeptides.</text>
</comment>
<comment type="cofactor">
    <cofactor evidence="8">
        <name>Fe cation</name>
        <dbReference type="ChEBI" id="CHEBI:24875"/>
    </cofactor>
    <text evidence="8">Binds 2 iron ions per subunit.</text>
</comment>
<comment type="similarity">
    <text evidence="8">Belongs to the COQ7 family.</text>
</comment>
<dbReference type="GO" id="GO:0008682">
    <property type="term" value="F:3-demethoxyubiquinol 3-hydroxylase activity"/>
    <property type="evidence" value="ECO:0007669"/>
    <property type="project" value="UniProtKB-EC"/>
</dbReference>
<evidence type="ECO:0000313" key="11">
    <source>
        <dbReference type="Proteomes" id="UP001147747"/>
    </source>
</evidence>
<feature type="binding site" evidence="8">
    <location>
        <position position="297"/>
    </location>
    <ligand>
        <name>Fe cation</name>
        <dbReference type="ChEBI" id="CHEBI:24875"/>
        <label>1</label>
    </ligand>
</feature>
<evidence type="ECO:0000256" key="1">
    <source>
        <dbReference type="ARBA" id="ARBA00004749"/>
    </source>
</evidence>
<evidence type="ECO:0000313" key="10">
    <source>
        <dbReference type="EMBL" id="KAJ5396858.1"/>
    </source>
</evidence>
<feature type="binding site" evidence="8">
    <location>
        <position position="297"/>
    </location>
    <ligand>
        <name>Fe cation</name>
        <dbReference type="ChEBI" id="CHEBI:24875"/>
        <label>2</label>
    </ligand>
</feature>
<dbReference type="SUPFAM" id="SSF47240">
    <property type="entry name" value="Ferritin-like"/>
    <property type="match status" value="1"/>
</dbReference>
<dbReference type="GO" id="GO:0046872">
    <property type="term" value="F:metal ion binding"/>
    <property type="evidence" value="ECO:0007669"/>
    <property type="project" value="UniProtKB-KW"/>
</dbReference>
<dbReference type="GO" id="GO:0006744">
    <property type="term" value="P:ubiquinone biosynthetic process"/>
    <property type="evidence" value="ECO:0007669"/>
    <property type="project" value="UniProtKB-UniRule"/>
</dbReference>
<keyword evidence="8" id="KW-0999">Mitochondrion inner membrane</keyword>
<reference evidence="10" key="2">
    <citation type="journal article" date="2023" name="IMA Fungus">
        <title>Comparative genomic study of the Penicillium genus elucidates a diverse pangenome and 15 lateral gene transfer events.</title>
        <authorList>
            <person name="Petersen C."/>
            <person name="Sorensen T."/>
            <person name="Nielsen M.R."/>
            <person name="Sondergaard T.E."/>
            <person name="Sorensen J.L."/>
            <person name="Fitzpatrick D.A."/>
            <person name="Frisvad J.C."/>
            <person name="Nielsen K.L."/>
        </authorList>
    </citation>
    <scope>NUCLEOTIDE SEQUENCE</scope>
    <source>
        <strain evidence="10">IBT 29677</strain>
    </source>
</reference>
<feature type="compositionally biased region" description="Polar residues" evidence="9">
    <location>
        <begin position="74"/>
        <end position="83"/>
    </location>
</feature>
<gene>
    <name evidence="8" type="primary">COQ7</name>
    <name evidence="10" type="ORF">N7509_004971</name>
</gene>
<sequence>MCLELGDGVKAEFRSRRKSPTKNEGSVQTAGGVKGEGIAGRAWLSVASWPLPSVHDVRRAKTQARGSGKALLPTSKTRQQQQQASALRIRTMESIPTLPRCLPAQCRRPTRRVSPIFLDFLAPTAVRSQHRYASTTGTDGTSKPRYVLSKKQREFMDGALRVNQAGELAATLIYTAQTPQIVRSHPHLRPLMKHMYDQEAGHLKTFNQLVAKHEIRPTAMYPFWEAAATFLGWSTAALGREAAMACTEAVETEIGSHYNDQVREILSWEADAERKGEELDDELKEMLSTFRRIRDEELEHLDHAVANDSKEARPYDPLVDVIRLGCRTAIKISEKV</sequence>
<evidence type="ECO:0000256" key="7">
    <source>
        <dbReference type="ARBA" id="ARBA00023136"/>
    </source>
</evidence>
<name>A0A9X0B9K8_9EURO</name>
<dbReference type="PANTHER" id="PTHR11237:SF4">
    <property type="entry name" value="5-DEMETHOXYUBIQUINONE HYDROXYLASE, MITOCHONDRIAL"/>
    <property type="match status" value="1"/>
</dbReference>
<dbReference type="GO" id="GO:0016709">
    <property type="term" value="F:oxidoreductase activity, acting on paired donors, with incorporation or reduction of molecular oxygen, NAD(P)H as one donor, and incorporation of one atom of oxygen"/>
    <property type="evidence" value="ECO:0007669"/>
    <property type="project" value="UniProtKB-UniRule"/>
</dbReference>
<evidence type="ECO:0000256" key="5">
    <source>
        <dbReference type="ARBA" id="ARBA00023004"/>
    </source>
</evidence>
<evidence type="ECO:0000256" key="2">
    <source>
        <dbReference type="ARBA" id="ARBA00022688"/>
    </source>
</evidence>
<dbReference type="Proteomes" id="UP001147747">
    <property type="component" value="Unassembled WGS sequence"/>
</dbReference>
<dbReference type="AlphaFoldDB" id="A0A9X0B9K8"/>
<dbReference type="EC" id="1.14.99.60" evidence="8"/>
<proteinExistence type="inferred from homology"/>
<feature type="binding site" evidence="8">
    <location>
        <position position="300"/>
    </location>
    <ligand>
        <name>Fe cation</name>
        <dbReference type="ChEBI" id="CHEBI:24875"/>
        <label>2</label>
    </ligand>
</feature>
<keyword evidence="3 8" id="KW-0479">Metal-binding</keyword>